<accession>A0ABP8XFB0</accession>
<sequence>MTKSFTAEDLQAAQARLADLDKNLLAPAVIWDAMLRLANGAPVEAHLVQVHVENRVTDWRALWLTASRAVVGFASKDAPDWDAYDPDEEPDRASVWARRRTDIVAVELTNLATRKHRYIETREWDTERAQIVFRDGTTLDLPLVPGRLGRHGREDLSAIIDVLCEGL</sequence>
<dbReference type="Proteomes" id="UP001499974">
    <property type="component" value="Unassembled WGS sequence"/>
</dbReference>
<gene>
    <name evidence="1" type="ORF">GCM10023349_23310</name>
</gene>
<dbReference type="EMBL" id="BAABKM010000002">
    <property type="protein sequence ID" value="GAA4704996.1"/>
    <property type="molecule type" value="Genomic_DNA"/>
</dbReference>
<reference evidence="2" key="1">
    <citation type="journal article" date="2019" name="Int. J. Syst. Evol. Microbiol.">
        <title>The Global Catalogue of Microorganisms (GCM) 10K type strain sequencing project: providing services to taxonomists for standard genome sequencing and annotation.</title>
        <authorList>
            <consortium name="The Broad Institute Genomics Platform"/>
            <consortium name="The Broad Institute Genome Sequencing Center for Infectious Disease"/>
            <person name="Wu L."/>
            <person name="Ma J."/>
        </authorList>
    </citation>
    <scope>NUCLEOTIDE SEQUENCE [LARGE SCALE GENOMIC DNA]</scope>
    <source>
        <strain evidence="2">JCM 18531</strain>
    </source>
</reference>
<name>A0ABP8XFB0_9ACTN</name>
<evidence type="ECO:0000313" key="2">
    <source>
        <dbReference type="Proteomes" id="UP001499974"/>
    </source>
</evidence>
<protein>
    <submittedName>
        <fullName evidence="1">Uncharacterized protein</fullName>
    </submittedName>
</protein>
<evidence type="ECO:0000313" key="1">
    <source>
        <dbReference type="EMBL" id="GAA4704996.1"/>
    </source>
</evidence>
<organism evidence="1 2">
    <name type="scientific">Nocardioides conyzicola</name>
    <dbReference type="NCBI Taxonomy" id="1651781"/>
    <lineage>
        <taxon>Bacteria</taxon>
        <taxon>Bacillati</taxon>
        <taxon>Actinomycetota</taxon>
        <taxon>Actinomycetes</taxon>
        <taxon>Propionibacteriales</taxon>
        <taxon>Nocardioidaceae</taxon>
        <taxon>Nocardioides</taxon>
    </lineage>
</organism>
<comment type="caution">
    <text evidence="1">The sequence shown here is derived from an EMBL/GenBank/DDBJ whole genome shotgun (WGS) entry which is preliminary data.</text>
</comment>
<dbReference type="RefSeq" id="WP_345521435.1">
    <property type="nucleotide sequence ID" value="NZ_BAABKM010000002.1"/>
</dbReference>
<proteinExistence type="predicted"/>
<keyword evidence="2" id="KW-1185">Reference proteome</keyword>